<dbReference type="PROSITE" id="PS51684">
    <property type="entry name" value="SAM_MT_TRM5_TYW2"/>
    <property type="match status" value="1"/>
</dbReference>
<keyword evidence="4 10" id="KW-0808">Transferase</keyword>
<comment type="caution">
    <text evidence="10">Lacks conserved residue(s) required for the propagation of feature annotation.</text>
</comment>
<dbReference type="InterPro" id="IPR056743">
    <property type="entry name" value="TRM5-TYW2-like_MTfase"/>
</dbReference>
<comment type="subunit">
    <text evidence="10">Monomer.</text>
</comment>
<dbReference type="InterPro" id="IPR025792">
    <property type="entry name" value="tRNA_Gua_MeTrfase_euk"/>
</dbReference>
<dbReference type="SUPFAM" id="SSF53335">
    <property type="entry name" value="S-adenosyl-L-methionine-dependent methyltransferases"/>
    <property type="match status" value="1"/>
</dbReference>
<evidence type="ECO:0000256" key="9">
    <source>
        <dbReference type="ARBA" id="ARBA00047783"/>
    </source>
</evidence>
<comment type="caution">
    <text evidence="12">The sequence shown here is derived from an EMBL/GenBank/DDBJ whole genome shotgun (WGS) entry which is preliminary data.</text>
</comment>
<dbReference type="GO" id="GO:0052906">
    <property type="term" value="F:tRNA (guanine(37)-N1)-methyltransferase activity"/>
    <property type="evidence" value="ECO:0007669"/>
    <property type="project" value="UniProtKB-UniRule"/>
</dbReference>
<dbReference type="GO" id="GO:0070901">
    <property type="term" value="P:mitochondrial tRNA methylation"/>
    <property type="evidence" value="ECO:0007669"/>
    <property type="project" value="UniProtKB-ARBA"/>
</dbReference>
<gene>
    <name evidence="12" type="ORF">Salat_0322700</name>
</gene>
<evidence type="ECO:0000256" key="3">
    <source>
        <dbReference type="ARBA" id="ARBA00022603"/>
    </source>
</evidence>
<keyword evidence="7 10" id="KW-0496">Mitochondrion</keyword>
<evidence type="ECO:0000256" key="8">
    <source>
        <dbReference type="ARBA" id="ARBA00023242"/>
    </source>
</evidence>
<evidence type="ECO:0000256" key="4">
    <source>
        <dbReference type="ARBA" id="ARBA00022679"/>
    </source>
</evidence>
<evidence type="ECO:0000313" key="13">
    <source>
        <dbReference type="Proteomes" id="UP001293254"/>
    </source>
</evidence>
<keyword evidence="8 10" id="KW-0539">Nucleus</keyword>
<evidence type="ECO:0000256" key="2">
    <source>
        <dbReference type="ARBA" id="ARBA00022490"/>
    </source>
</evidence>
<dbReference type="InterPro" id="IPR030382">
    <property type="entry name" value="MeTrfase_TRM5/TYW2"/>
</dbReference>
<dbReference type="CDD" id="cd02440">
    <property type="entry name" value="AdoMet_MTases"/>
    <property type="match status" value="1"/>
</dbReference>
<evidence type="ECO:0000313" key="12">
    <source>
        <dbReference type="EMBL" id="KAK4439878.1"/>
    </source>
</evidence>
<feature type="binding site" evidence="10">
    <location>
        <begin position="451"/>
        <end position="452"/>
    </location>
    <ligand>
        <name>S-adenosyl-L-methionine</name>
        <dbReference type="ChEBI" id="CHEBI:59789"/>
    </ligand>
</feature>
<feature type="binding site" evidence="10">
    <location>
        <position position="413"/>
    </location>
    <ligand>
        <name>S-adenosyl-L-methionine</name>
        <dbReference type="ChEBI" id="CHEBI:59789"/>
    </ligand>
</feature>
<dbReference type="PANTHER" id="PTHR23245:SF43">
    <property type="entry name" value="TRNA (GUANINE(37)-N1)-METHYLTRANSFERASE 2"/>
    <property type="match status" value="1"/>
</dbReference>
<keyword evidence="3 10" id="KW-0489">Methyltransferase</keyword>
<dbReference type="FunFam" id="3.40.50.150:FF:000225">
    <property type="entry name" value="tRNA (guanine(37)-N1)-methyltransferase"/>
    <property type="match status" value="1"/>
</dbReference>
<dbReference type="InterPro" id="IPR056744">
    <property type="entry name" value="TRM5/TYW2-like_N"/>
</dbReference>
<dbReference type="HAMAP" id="MF_03152">
    <property type="entry name" value="TRM5"/>
    <property type="match status" value="1"/>
</dbReference>
<name>A0AAE2CZ63_9LAMI</name>
<organism evidence="12 13">
    <name type="scientific">Sesamum alatum</name>
    <dbReference type="NCBI Taxonomy" id="300844"/>
    <lineage>
        <taxon>Eukaryota</taxon>
        <taxon>Viridiplantae</taxon>
        <taxon>Streptophyta</taxon>
        <taxon>Embryophyta</taxon>
        <taxon>Tracheophyta</taxon>
        <taxon>Spermatophyta</taxon>
        <taxon>Magnoliopsida</taxon>
        <taxon>eudicotyledons</taxon>
        <taxon>Gunneridae</taxon>
        <taxon>Pentapetalae</taxon>
        <taxon>asterids</taxon>
        <taxon>lamiids</taxon>
        <taxon>Lamiales</taxon>
        <taxon>Pedaliaceae</taxon>
        <taxon>Sesamum</taxon>
    </lineage>
</organism>
<protein>
    <recommendedName>
        <fullName evidence="10">tRNA (guanine(37)-N1)-methyltransferase</fullName>
        <ecNumber evidence="10">2.1.1.228</ecNumber>
    </recommendedName>
    <alternativeName>
        <fullName evidence="10">M1G-methyltransferase</fullName>
    </alternativeName>
    <alternativeName>
        <fullName evidence="10">tRNA [GM37] methyltransferase</fullName>
    </alternativeName>
    <alternativeName>
        <fullName evidence="10">tRNA methyltransferase 5 homolog</fullName>
    </alternativeName>
</protein>
<keyword evidence="2 10" id="KW-0963">Cytoplasm</keyword>
<evidence type="ECO:0000256" key="5">
    <source>
        <dbReference type="ARBA" id="ARBA00022691"/>
    </source>
</evidence>
<dbReference type="PANTHER" id="PTHR23245">
    <property type="entry name" value="TRNA METHYLTRANSFERASE"/>
    <property type="match status" value="1"/>
</dbReference>
<keyword evidence="5 10" id="KW-0949">S-adenosyl-L-methionine</keyword>
<sequence length="663" mass="75472">MATKFSLFRPRTLPLFTFYSPPRSAPKHLFVPLVSFATTTALSFSTLSYGPSLQKGYSPFPLEPVKHPASDENITFLDEAAFTRVFDISALRVPSSICSTLENRLRGHLLNWPRIRNIARVPGDEIDDQLKSLLPNSGDGAEAEDEKLVALNRRVYGKAEGDGEPLNAVLYRDKLARTFNSRGYAKFRNLAKMSRPKKKKKRDDREKMGMKGVGKNEMVSVEVIEDEDEDEESDGEQLSRLLGEDVRRPPKWRGSTRLLLLDEQLANKRMEELPEAIKVVFQEHDGQCMELVNCKLTLFYDYWELHEVLEALLPKGMIIPSAFEAVGHIAHLNLRDEHLQYKNLIAKVILDKNRPKIQTVVNKVEAIHNEYRTMQLEVLAGNKSLVTTVVENGLRFHVDLAAVYWNSRLATERQRLLSCFTRSDVVCDVFAGVGPIAISAAKKVKHVYANDLNPCAVEYLERNCVLNKLERKIEVFNMDGRRFIETVFASERTQSITQVVMHLPKDAAEFLDAFRGIFQGNHPGKEYVLPRIHVYGFSKAPDPEFDFHQRIRIALSEAALDVEMHRVRAVAPGKWMLCASFILPESFHNGENEKQRMIRSASPATLSEGVRCTLAALIMKKRTNGMPPRHHQGPTFRIRAPTPIQKKFKAIRKDGEEDHHHHH</sequence>
<comment type="subcellular location">
    <subcellularLocation>
        <location evidence="10">Mitochondrion matrix</location>
    </subcellularLocation>
    <subcellularLocation>
        <location evidence="10">Nucleus</location>
    </subcellularLocation>
    <subcellularLocation>
        <location evidence="10">Cytoplasm</location>
    </subcellularLocation>
    <text evidence="10">Predominantly in the mitochondria and in the nucleus.</text>
</comment>
<comment type="catalytic activity">
    <reaction evidence="9 10">
        <text>guanosine(37) in tRNA + S-adenosyl-L-methionine = N(1)-methylguanosine(37) in tRNA + S-adenosyl-L-homocysteine + H(+)</text>
        <dbReference type="Rhea" id="RHEA:36899"/>
        <dbReference type="Rhea" id="RHEA-COMP:10145"/>
        <dbReference type="Rhea" id="RHEA-COMP:10147"/>
        <dbReference type="ChEBI" id="CHEBI:15378"/>
        <dbReference type="ChEBI" id="CHEBI:57856"/>
        <dbReference type="ChEBI" id="CHEBI:59789"/>
        <dbReference type="ChEBI" id="CHEBI:73542"/>
        <dbReference type="ChEBI" id="CHEBI:74269"/>
        <dbReference type="EC" id="2.1.1.228"/>
    </reaction>
</comment>
<accession>A0AAE2CZ63</accession>
<dbReference type="Gene3D" id="3.40.50.150">
    <property type="entry name" value="Vaccinia Virus protein VP39"/>
    <property type="match status" value="1"/>
</dbReference>
<dbReference type="Proteomes" id="UP001293254">
    <property type="component" value="Unassembled WGS sequence"/>
</dbReference>
<comment type="similarity">
    <text evidence="1">Belongs to the class I-like SAM-binding methyltransferase superfamily. TRM5/TYW2 family.</text>
</comment>
<dbReference type="EC" id="2.1.1.228" evidence="10"/>
<reference evidence="12" key="1">
    <citation type="submission" date="2020-06" db="EMBL/GenBank/DDBJ databases">
        <authorList>
            <person name="Li T."/>
            <person name="Hu X."/>
            <person name="Zhang T."/>
            <person name="Song X."/>
            <person name="Zhang H."/>
            <person name="Dai N."/>
            <person name="Sheng W."/>
            <person name="Hou X."/>
            <person name="Wei L."/>
        </authorList>
    </citation>
    <scope>NUCLEOTIDE SEQUENCE</scope>
    <source>
        <strain evidence="12">3651</strain>
        <tissue evidence="12">Leaf</tissue>
    </source>
</reference>
<dbReference type="GO" id="GO:0005759">
    <property type="term" value="C:mitochondrial matrix"/>
    <property type="evidence" value="ECO:0007669"/>
    <property type="project" value="UniProtKB-SubCell"/>
</dbReference>
<dbReference type="Gene3D" id="3.30.300.110">
    <property type="entry name" value="Met-10+ protein-like domains"/>
    <property type="match status" value="1"/>
</dbReference>
<feature type="binding site" evidence="10">
    <location>
        <begin position="479"/>
        <end position="480"/>
    </location>
    <ligand>
        <name>S-adenosyl-L-methionine</name>
        <dbReference type="ChEBI" id="CHEBI:59789"/>
    </ligand>
</feature>
<dbReference type="GO" id="GO:0002939">
    <property type="term" value="P:tRNA N1-guanine methylation"/>
    <property type="evidence" value="ECO:0007669"/>
    <property type="project" value="TreeGrafter"/>
</dbReference>
<dbReference type="GO" id="GO:0005634">
    <property type="term" value="C:nucleus"/>
    <property type="evidence" value="ECO:0007669"/>
    <property type="project" value="UniProtKB-SubCell"/>
</dbReference>
<proteinExistence type="inferred from homology"/>
<feature type="domain" description="SAM-dependent methyltransferase TRM5/TYW2-type" evidence="11">
    <location>
        <begin position="323"/>
        <end position="585"/>
    </location>
</feature>
<dbReference type="Pfam" id="PF25133">
    <property type="entry name" value="TYW2_N_2"/>
    <property type="match status" value="1"/>
</dbReference>
<dbReference type="FunFam" id="3.30.300.110:FF:000001">
    <property type="entry name" value="tRNA (guanine(37)-N1)-methyltransferase"/>
    <property type="match status" value="1"/>
</dbReference>
<comment type="function">
    <text evidence="10">Specifically methylates the N1 position of guanosine-37 in various cytoplasmic and mitochondrial tRNAs. Methylation is not dependent on the nature of the nucleoside 5' of the target nucleoside. This is the first step in the biosynthesis of wybutosine (yW), a modified base adjacent to the anticodon of tRNAs and required for accurate decoding.</text>
</comment>
<keyword evidence="6 10" id="KW-0819">tRNA processing</keyword>
<reference evidence="12" key="2">
    <citation type="journal article" date="2024" name="Plant">
        <title>Genomic evolution and insights into agronomic trait innovations of Sesamum species.</title>
        <authorList>
            <person name="Miao H."/>
            <person name="Wang L."/>
            <person name="Qu L."/>
            <person name="Liu H."/>
            <person name="Sun Y."/>
            <person name="Le M."/>
            <person name="Wang Q."/>
            <person name="Wei S."/>
            <person name="Zheng Y."/>
            <person name="Lin W."/>
            <person name="Duan Y."/>
            <person name="Cao H."/>
            <person name="Xiong S."/>
            <person name="Wang X."/>
            <person name="Wei L."/>
            <person name="Li C."/>
            <person name="Ma Q."/>
            <person name="Ju M."/>
            <person name="Zhao R."/>
            <person name="Li G."/>
            <person name="Mu C."/>
            <person name="Tian Q."/>
            <person name="Mei H."/>
            <person name="Zhang T."/>
            <person name="Gao T."/>
            <person name="Zhang H."/>
        </authorList>
    </citation>
    <scope>NUCLEOTIDE SEQUENCE</scope>
    <source>
        <strain evidence="12">3651</strain>
    </source>
</reference>
<dbReference type="AlphaFoldDB" id="A0AAE2CZ63"/>
<evidence type="ECO:0000256" key="7">
    <source>
        <dbReference type="ARBA" id="ARBA00023128"/>
    </source>
</evidence>
<evidence type="ECO:0000256" key="6">
    <source>
        <dbReference type="ARBA" id="ARBA00022694"/>
    </source>
</evidence>
<evidence type="ECO:0000259" key="11">
    <source>
        <dbReference type="PROSITE" id="PS51684"/>
    </source>
</evidence>
<keyword evidence="13" id="KW-1185">Reference proteome</keyword>
<dbReference type="InterPro" id="IPR029063">
    <property type="entry name" value="SAM-dependent_MTases_sf"/>
</dbReference>
<comment type="similarity">
    <text evidence="10">Belongs to the TRM5 / TYW2 family.</text>
</comment>
<evidence type="ECO:0000256" key="10">
    <source>
        <dbReference type="HAMAP-Rule" id="MF_03152"/>
    </source>
</evidence>
<dbReference type="EMBL" id="JACGWO010000001">
    <property type="protein sequence ID" value="KAK4439878.1"/>
    <property type="molecule type" value="Genomic_DNA"/>
</dbReference>
<dbReference type="Pfam" id="PF02475">
    <property type="entry name" value="TRM5-TYW2_MTfase"/>
    <property type="match status" value="1"/>
</dbReference>
<evidence type="ECO:0000256" key="1">
    <source>
        <dbReference type="ARBA" id="ARBA00009775"/>
    </source>
</evidence>